<dbReference type="GO" id="GO:1903394">
    <property type="term" value="P:protein localization to kinetochore involved in kinetochore assembly"/>
    <property type="evidence" value="ECO:0007669"/>
    <property type="project" value="TreeGrafter"/>
</dbReference>
<dbReference type="GO" id="GO:0000070">
    <property type="term" value="P:mitotic sister chromatid segregation"/>
    <property type="evidence" value="ECO:0007669"/>
    <property type="project" value="TreeGrafter"/>
</dbReference>
<name>A0A0B1SZ76_OESDE</name>
<dbReference type="OrthoDB" id="5868545at2759"/>
<dbReference type="GO" id="GO:0005828">
    <property type="term" value="C:kinetochore microtubule"/>
    <property type="evidence" value="ECO:0007669"/>
    <property type="project" value="TreeGrafter"/>
</dbReference>
<evidence type="ECO:0000313" key="2">
    <source>
        <dbReference type="EMBL" id="KHJ90284.1"/>
    </source>
</evidence>
<gene>
    <name evidence="2" type="ORF">OESDEN_09875</name>
</gene>
<proteinExistence type="predicted"/>
<dbReference type="AlphaFoldDB" id="A0A0B1SZ76"/>
<keyword evidence="3" id="KW-1185">Reference proteome</keyword>
<organism evidence="2 3">
    <name type="scientific">Oesophagostomum dentatum</name>
    <name type="common">Nodular worm</name>
    <dbReference type="NCBI Taxonomy" id="61180"/>
    <lineage>
        <taxon>Eukaryota</taxon>
        <taxon>Metazoa</taxon>
        <taxon>Ecdysozoa</taxon>
        <taxon>Nematoda</taxon>
        <taxon>Chromadorea</taxon>
        <taxon>Rhabditida</taxon>
        <taxon>Rhabditina</taxon>
        <taxon>Rhabditomorpha</taxon>
        <taxon>Strongyloidea</taxon>
        <taxon>Strongylidae</taxon>
        <taxon>Oesophagostomum</taxon>
    </lineage>
</organism>
<evidence type="ECO:0000256" key="1">
    <source>
        <dbReference type="SAM" id="MobiDB-lite"/>
    </source>
</evidence>
<dbReference type="GO" id="GO:0005737">
    <property type="term" value="C:cytoplasm"/>
    <property type="evidence" value="ECO:0007669"/>
    <property type="project" value="TreeGrafter"/>
</dbReference>
<evidence type="ECO:0000313" key="3">
    <source>
        <dbReference type="Proteomes" id="UP000053660"/>
    </source>
</evidence>
<dbReference type="InterPro" id="IPR052802">
    <property type="entry name" value="KNTC1"/>
</dbReference>
<dbReference type="PANTHER" id="PTHR15688:SF1">
    <property type="entry name" value="KINETOCHORE-ASSOCIATED PROTEIN 1"/>
    <property type="match status" value="1"/>
</dbReference>
<feature type="region of interest" description="Disordered" evidence="1">
    <location>
        <begin position="326"/>
        <end position="346"/>
    </location>
</feature>
<accession>A0A0B1SZ76</accession>
<dbReference type="EMBL" id="KN553191">
    <property type="protein sequence ID" value="KHJ90284.1"/>
    <property type="molecule type" value="Genomic_DNA"/>
</dbReference>
<dbReference type="GO" id="GO:0007094">
    <property type="term" value="P:mitotic spindle assembly checkpoint signaling"/>
    <property type="evidence" value="ECO:0007669"/>
    <property type="project" value="TreeGrafter"/>
</dbReference>
<reference evidence="2 3" key="1">
    <citation type="submission" date="2014-03" db="EMBL/GenBank/DDBJ databases">
        <title>Draft genome of the hookworm Oesophagostomum dentatum.</title>
        <authorList>
            <person name="Mitreva M."/>
        </authorList>
    </citation>
    <scope>NUCLEOTIDE SEQUENCE [LARGE SCALE GENOMIC DNA]</scope>
    <source>
        <strain evidence="2 3">OD-Hann</strain>
    </source>
</reference>
<dbReference type="GO" id="GO:0031267">
    <property type="term" value="F:small GTPase binding"/>
    <property type="evidence" value="ECO:0007669"/>
    <property type="project" value="TreeGrafter"/>
</dbReference>
<evidence type="ECO:0008006" key="4">
    <source>
        <dbReference type="Google" id="ProtNLM"/>
    </source>
</evidence>
<protein>
    <recommendedName>
        <fullName evidence="4">RZZ complex subunit KNTC1/ROD C-terminal domain-containing protein</fullName>
    </recommendedName>
</protein>
<sequence>MLDAVLASEYNFLRFIRFIFTHDRYGIAQRLTDAVKMVEVYCQLHVQHSPLVSLTRIYVLFADYLQKVPTQELSVVNFLEELRADKGDKLVSEVASRLVDDWQRQVDSVVEAWTEDSVARRVGLISSAKSVILRFLNGDERYMETYENLCSIQKLQEKFNMYVITPQLESKEWRAATLKNFIVREERSLLEVVAFSGILRMSRDEASRLSIKLAIDSGNTLGTLTIVRDALRCVPDASPALAESCVHGCEFVLWRLQEAIGNGMEPMQEPEVVDQAVDSILILSRVLRILEPVAVHSLILQEAVTRMYGYTNIFIQLVNQCMLDDTTSESSSTKEPSKGEDAANPENHIYGVRRRVGVYQMRNEGPLFSRMEAISGIAAVAQSVIRSDKVDEESRFAMYAEQASKWLELLNFLSLSNQDLLEFQARIYASTLPCFTHAHNEELGRDCGLRASVKNVCLRVLQAHPCDLWTVCTLLSSLSSQTIEEVVLELRTVLSTRKSPQTTINFLRAVQFAAVLTQNFTHEKMLTDTFVKHLWAKRLGKIGISPNLTKKSISNAICDFAKHKLDPNVVVEYVDEFCGEHRLQDELLNYALELIQNNYRVFQTMGNVGLDVAMNTSDENELFLLPFFDITVDRIVHILKLINMDKIMVDLISYLRRDASSVAGGFRTIVRAACVLLRAYTEAQLKRANYDHVKICIDLDAVLYGRLLDLAHVDIPLDTFRRQEKSVVVRGLVAPGTRWTPQLAFLIASLIVDNEIADRSVVEMVLNRLQVAQQREMFVTLLKYCRQEKKLHRTKNLPMLWARAVDWSLGNIGWLLNRRYFCFQNQCLTLENVTEELRDKFENWFYFAASCPVEGGRAFDSIKNALRARNYIAAAHMISIVSSFTQKSPQLDYTMVNPEHELVFKWTKDAMKDIPMES</sequence>
<dbReference type="Proteomes" id="UP000053660">
    <property type="component" value="Unassembled WGS sequence"/>
</dbReference>
<dbReference type="GO" id="GO:1990423">
    <property type="term" value="C:RZZ complex"/>
    <property type="evidence" value="ECO:0007669"/>
    <property type="project" value="TreeGrafter"/>
</dbReference>
<dbReference type="PANTHER" id="PTHR15688">
    <property type="entry name" value="KINETOCHORE-ASSOCIATED PROTEIN 1"/>
    <property type="match status" value="1"/>
</dbReference>